<evidence type="ECO:0000256" key="4">
    <source>
        <dbReference type="ARBA" id="ARBA00023157"/>
    </source>
</evidence>
<reference evidence="8 9" key="1">
    <citation type="submission" date="2020-02" db="EMBL/GenBank/DDBJ databases">
        <authorList>
            <person name="Ferguson B K."/>
        </authorList>
    </citation>
    <scope>NUCLEOTIDE SEQUENCE [LARGE SCALE GENOMIC DNA]</scope>
</reference>
<evidence type="ECO:0000256" key="2">
    <source>
        <dbReference type="ARBA" id="ARBA00022487"/>
    </source>
</evidence>
<feature type="signal peptide" evidence="6">
    <location>
        <begin position="1"/>
        <end position="31"/>
    </location>
</feature>
<dbReference type="Proteomes" id="UP000479190">
    <property type="component" value="Unassembled WGS sequence"/>
</dbReference>
<keyword evidence="9" id="KW-1185">Reference proteome</keyword>
<dbReference type="InterPro" id="IPR019826">
    <property type="entry name" value="Carboxylesterase_B_AS"/>
</dbReference>
<dbReference type="AlphaFoldDB" id="A0A6H5I6B1"/>
<dbReference type="InterPro" id="IPR029058">
    <property type="entry name" value="AB_hydrolase_fold"/>
</dbReference>
<dbReference type="SUPFAM" id="SSF53474">
    <property type="entry name" value="alpha/beta-Hydrolases"/>
    <property type="match status" value="1"/>
</dbReference>
<keyword evidence="4" id="KW-1015">Disulfide bond</keyword>
<evidence type="ECO:0000256" key="5">
    <source>
        <dbReference type="ARBA" id="ARBA00023180"/>
    </source>
</evidence>
<keyword evidence="2" id="KW-0719">Serine esterase</keyword>
<accession>A0A6H5I6B1</accession>
<evidence type="ECO:0000256" key="6">
    <source>
        <dbReference type="RuleBase" id="RU361235"/>
    </source>
</evidence>
<feature type="domain" description="Carboxylesterase type B" evidence="7">
    <location>
        <begin position="34"/>
        <end position="546"/>
    </location>
</feature>
<protein>
    <recommendedName>
        <fullName evidence="6">Carboxylic ester hydrolase</fullName>
        <ecNumber evidence="6">3.1.1.-</ecNumber>
    </recommendedName>
</protein>
<dbReference type="PROSITE" id="PS00122">
    <property type="entry name" value="CARBOXYLESTERASE_B_1"/>
    <property type="match status" value="1"/>
</dbReference>
<dbReference type="GO" id="GO:0052689">
    <property type="term" value="F:carboxylic ester hydrolase activity"/>
    <property type="evidence" value="ECO:0007669"/>
    <property type="project" value="UniProtKB-KW"/>
</dbReference>
<evidence type="ECO:0000259" key="7">
    <source>
        <dbReference type="Pfam" id="PF00135"/>
    </source>
</evidence>
<dbReference type="PANTHER" id="PTHR43142">
    <property type="entry name" value="CARBOXYLIC ESTER HYDROLASE"/>
    <property type="match status" value="1"/>
</dbReference>
<dbReference type="Gene3D" id="3.40.50.1820">
    <property type="entry name" value="alpha/beta hydrolase"/>
    <property type="match status" value="1"/>
</dbReference>
<keyword evidence="5" id="KW-0325">Glycoprotein</keyword>
<evidence type="ECO:0000313" key="8">
    <source>
        <dbReference type="EMBL" id="CAB0030551.1"/>
    </source>
</evidence>
<evidence type="ECO:0000256" key="3">
    <source>
        <dbReference type="ARBA" id="ARBA00022801"/>
    </source>
</evidence>
<dbReference type="InterPro" id="IPR002018">
    <property type="entry name" value="CarbesteraseB"/>
</dbReference>
<gene>
    <name evidence="8" type="ORF">TBRA_LOCUS2549</name>
</gene>
<evidence type="ECO:0000313" key="9">
    <source>
        <dbReference type="Proteomes" id="UP000479190"/>
    </source>
</evidence>
<comment type="similarity">
    <text evidence="1 6">Belongs to the type-B carboxylesterase/lipase family.</text>
</comment>
<dbReference type="PANTHER" id="PTHR43142:SF1">
    <property type="entry name" value="CARBOXYLIC ESTER HYDROLASE"/>
    <property type="match status" value="1"/>
</dbReference>
<dbReference type="OrthoDB" id="19653at2759"/>
<dbReference type="EC" id="3.1.1.-" evidence="6"/>
<evidence type="ECO:0000256" key="1">
    <source>
        <dbReference type="ARBA" id="ARBA00005964"/>
    </source>
</evidence>
<keyword evidence="6" id="KW-0732">Signal</keyword>
<name>A0A6H5I6B1_9HYME</name>
<proteinExistence type="inferred from homology"/>
<dbReference type="Pfam" id="PF00135">
    <property type="entry name" value="COesterase"/>
    <property type="match status" value="1"/>
</dbReference>
<feature type="chain" id="PRO_5026373071" description="Carboxylic ester hydrolase" evidence="6">
    <location>
        <begin position="32"/>
        <end position="558"/>
    </location>
</feature>
<dbReference type="EMBL" id="CADCXV010000502">
    <property type="protein sequence ID" value="CAB0030551.1"/>
    <property type="molecule type" value="Genomic_DNA"/>
</dbReference>
<organism evidence="8 9">
    <name type="scientific">Trichogramma brassicae</name>
    <dbReference type="NCBI Taxonomy" id="86971"/>
    <lineage>
        <taxon>Eukaryota</taxon>
        <taxon>Metazoa</taxon>
        <taxon>Ecdysozoa</taxon>
        <taxon>Arthropoda</taxon>
        <taxon>Hexapoda</taxon>
        <taxon>Insecta</taxon>
        <taxon>Pterygota</taxon>
        <taxon>Neoptera</taxon>
        <taxon>Endopterygota</taxon>
        <taxon>Hymenoptera</taxon>
        <taxon>Apocrita</taxon>
        <taxon>Proctotrupomorpha</taxon>
        <taxon>Chalcidoidea</taxon>
        <taxon>Trichogrammatidae</taxon>
        <taxon>Trichogramma</taxon>
    </lineage>
</organism>
<keyword evidence="3 6" id="KW-0378">Hydrolase</keyword>
<sequence>MKRSGSSFYNCLPLAVVLLLLLLEQSRWVSSCDTTQINVAGGKLEGVSQKSIADGSDYCAFKGIPYGKPPVGELRFKDPVSAEPWQGVLDAKSYAPQCPQFCMMKQQVVGEEDCLYLNVFTKKADPSLKRPVMMAIYFGGFIFGSGDDSFYGPDYFMRKDVVLVTVNYRQGAFGFLNLKDKYAPGNQGMKDLVLALKWIQENIAAFGGDPGSVTVFGQSSGGAVAHYLAISPMSKGLLHKAIAQSGVAINPWALPHPRAAEIVYEICEKLGNPTKDHAQIMDFLRTVDYKKIIDVQRQLVPYAQMAQMVAFPFSPNIDAESDNPFFPDCIIKRSTAGAHVPLMIGHTNREGISFYRLGNYEDFNKDIESQMHPYVVMVPKHMYGLADMSGEKLKSFYFGNDKITAENQDKLIDLLGDAYITEGIHRVVNWQVTNGKLPTYFYRYDYDKGFSLSKMELKSSAKGAAHGDELSQQFRMNMIEKFTGAPLIKDGTTDFKMMERIIDMWVNFATTGEPNPTKTDLVPVEWEPVKDGKNFEALIIDEDMKMDKVNSLLNRYSS</sequence>